<feature type="compositionally biased region" description="Basic and acidic residues" evidence="2">
    <location>
        <begin position="65"/>
        <end position="82"/>
    </location>
</feature>
<evidence type="ECO:0000313" key="5">
    <source>
        <dbReference type="Proteomes" id="UP000245872"/>
    </source>
</evidence>
<evidence type="ECO:0000313" key="4">
    <source>
        <dbReference type="EMBL" id="AWN81485.1"/>
    </source>
</evidence>
<gene>
    <name evidence="4" type="ORF">DK880_00149</name>
</gene>
<keyword evidence="3" id="KW-0472">Membrane</keyword>
<keyword evidence="3" id="KW-0812">Transmembrane</keyword>
<sequence length="348" mass="41666">MQKSKTNNNTDYHKHRLLIFFIRNSLLWVLAIFSVCCTHQSTYIGEKPLIKRIFGCNTREQAEARAQDRHKVENNKRGRETLNQKNSRLTNRMTNKVPNFTAYVFPLPADRHNNFYHIEQQPGQIGVSSFQKFREALKAFREEHGAMLPEMQILIEKLQEVREGLCDISEDNEMLYAQIDQVTNICIEYEQNINAKNQIINAQKKDFQELDDLYQKVKDLYFNSDYQLYKLKSALEEKSKSRHEIKEKYEELYQLYQEQVEQIDQYKRDTKKKEGLISKLKQEVHNYEEREEEAYTCLKSCYEKMQREKDRCNSILEEQSETISRVKKKEEIIEKSIKEIRSIMESKR</sequence>
<organism evidence="4 5">
    <name type="scientific">Candidatus Cardinium hertigii</name>
    <dbReference type="NCBI Taxonomy" id="247481"/>
    <lineage>
        <taxon>Bacteria</taxon>
        <taxon>Pseudomonadati</taxon>
        <taxon>Bacteroidota</taxon>
        <taxon>Cytophagia</taxon>
        <taxon>Cytophagales</taxon>
        <taxon>Amoebophilaceae</taxon>
        <taxon>Candidatus Cardinium</taxon>
    </lineage>
</organism>
<protein>
    <submittedName>
        <fullName evidence="4">Uncharacterized protein</fullName>
    </submittedName>
</protein>
<dbReference type="Proteomes" id="UP000245872">
    <property type="component" value="Chromosome"/>
</dbReference>
<evidence type="ECO:0000256" key="3">
    <source>
        <dbReference type="SAM" id="Phobius"/>
    </source>
</evidence>
<feature type="region of interest" description="Disordered" evidence="2">
    <location>
        <begin position="65"/>
        <end position="87"/>
    </location>
</feature>
<feature type="coiled-coil region" evidence="1">
    <location>
        <begin position="231"/>
        <end position="322"/>
    </location>
</feature>
<name>A0A2Z3LFZ0_9BACT</name>
<feature type="transmembrane region" description="Helical" evidence="3">
    <location>
        <begin position="16"/>
        <end position="35"/>
    </location>
</feature>
<proteinExistence type="predicted"/>
<keyword evidence="5" id="KW-1185">Reference proteome</keyword>
<dbReference type="EMBL" id="CP029619">
    <property type="protein sequence ID" value="AWN81485.1"/>
    <property type="molecule type" value="Genomic_DNA"/>
</dbReference>
<reference evidence="4 5" key="1">
    <citation type="submission" date="2018-05" db="EMBL/GenBank/DDBJ databases">
        <title>Candidatus Cardinium hertigii Genome Assembly.</title>
        <authorList>
            <person name="Showmaker K.C."/>
            <person name="Walden K.O."/>
            <person name="Fields C.J."/>
            <person name="Lambert K.N."/>
            <person name="Hudson M.E."/>
        </authorList>
    </citation>
    <scope>NUCLEOTIDE SEQUENCE [LARGE SCALE GENOMIC DNA]</scope>
    <source>
        <strain evidence="5">cHgTN10</strain>
    </source>
</reference>
<keyword evidence="3" id="KW-1133">Transmembrane helix</keyword>
<keyword evidence="1" id="KW-0175">Coiled coil</keyword>
<dbReference type="KEGG" id="cher:DK880_00149"/>
<dbReference type="AlphaFoldDB" id="A0A2Z3LFZ0"/>
<evidence type="ECO:0000256" key="2">
    <source>
        <dbReference type="SAM" id="MobiDB-lite"/>
    </source>
</evidence>
<evidence type="ECO:0000256" key="1">
    <source>
        <dbReference type="SAM" id="Coils"/>
    </source>
</evidence>
<accession>A0A2Z3LFZ0</accession>